<dbReference type="AlphaFoldDB" id="A0ABD2PBM0"/>
<evidence type="ECO:0000256" key="2">
    <source>
        <dbReference type="ARBA" id="ARBA00008612"/>
    </source>
</evidence>
<feature type="domain" description="NADP-dependent oxidoreductase" evidence="9">
    <location>
        <begin position="39"/>
        <end position="143"/>
    </location>
</feature>
<protein>
    <recommendedName>
        <fullName evidence="7">GCS light chain</fullName>
    </recommendedName>
    <alternativeName>
        <fullName evidence="5">Gamma-ECS regulatory subunit</fullName>
    </alternativeName>
    <alternativeName>
        <fullName evidence="8">Gamma-glutamylcysteine synthetase regulatory subunit</fullName>
    </alternativeName>
    <alternativeName>
        <fullName evidence="6">Glutamate--cysteine ligase modifier subunit</fullName>
    </alternativeName>
</protein>
<accession>A0ABD2PBM0</accession>
<comment type="similarity">
    <text evidence="2">Belongs to the aldo/keto reductase family. Glutamate--cysteine ligase light chain subfamily.</text>
</comment>
<dbReference type="Gene3D" id="3.20.20.100">
    <property type="entry name" value="NADP-dependent oxidoreductase domain"/>
    <property type="match status" value="1"/>
</dbReference>
<evidence type="ECO:0000256" key="5">
    <source>
        <dbReference type="ARBA" id="ARBA00030406"/>
    </source>
</evidence>
<dbReference type="InterPro" id="IPR023210">
    <property type="entry name" value="NADP_OxRdtase_dom"/>
</dbReference>
<evidence type="ECO:0000313" key="11">
    <source>
        <dbReference type="Proteomes" id="UP001516400"/>
    </source>
</evidence>
<evidence type="ECO:0000256" key="8">
    <source>
        <dbReference type="ARBA" id="ARBA00032926"/>
    </source>
</evidence>
<evidence type="ECO:0000256" key="1">
    <source>
        <dbReference type="ARBA" id="ARBA00005006"/>
    </source>
</evidence>
<dbReference type="GO" id="GO:0006750">
    <property type="term" value="P:glutathione biosynthetic process"/>
    <property type="evidence" value="ECO:0007669"/>
    <property type="project" value="UniProtKB-KW"/>
</dbReference>
<dbReference type="PANTHER" id="PTHR13295:SF4">
    <property type="entry name" value="GLUTAMATE--CYSTEINE LIGASE REGULATORY SUBUNIT"/>
    <property type="match status" value="1"/>
</dbReference>
<keyword evidence="4" id="KW-0317">Glutathione biosynthesis</keyword>
<dbReference type="Pfam" id="PF00248">
    <property type="entry name" value="Aldo_ket_red"/>
    <property type="match status" value="1"/>
</dbReference>
<keyword evidence="11" id="KW-1185">Reference proteome</keyword>
<proteinExistence type="inferred from homology"/>
<dbReference type="Proteomes" id="UP001516400">
    <property type="component" value="Unassembled WGS sequence"/>
</dbReference>
<organism evidence="10 11">
    <name type="scientific">Cryptolaemus montrouzieri</name>
    <dbReference type="NCBI Taxonomy" id="559131"/>
    <lineage>
        <taxon>Eukaryota</taxon>
        <taxon>Metazoa</taxon>
        <taxon>Ecdysozoa</taxon>
        <taxon>Arthropoda</taxon>
        <taxon>Hexapoda</taxon>
        <taxon>Insecta</taxon>
        <taxon>Pterygota</taxon>
        <taxon>Neoptera</taxon>
        <taxon>Endopterygota</taxon>
        <taxon>Coleoptera</taxon>
        <taxon>Polyphaga</taxon>
        <taxon>Cucujiformia</taxon>
        <taxon>Coccinelloidea</taxon>
        <taxon>Coccinellidae</taxon>
        <taxon>Scymninae</taxon>
        <taxon>Scymnini</taxon>
        <taxon>Cryptolaemus</taxon>
    </lineage>
</organism>
<dbReference type="InterPro" id="IPR036812">
    <property type="entry name" value="NAD(P)_OxRdtase_dom_sf"/>
</dbReference>
<evidence type="ECO:0000256" key="3">
    <source>
        <dbReference type="ARBA" id="ARBA00011532"/>
    </source>
</evidence>
<dbReference type="InterPro" id="IPR032963">
    <property type="entry name" value="Gclm"/>
</dbReference>
<dbReference type="EMBL" id="JABFTP020000185">
    <property type="protein sequence ID" value="KAL3288176.1"/>
    <property type="molecule type" value="Genomic_DNA"/>
</dbReference>
<reference evidence="10 11" key="1">
    <citation type="journal article" date="2021" name="BMC Biol.">
        <title>Horizontally acquired antibacterial genes associated with adaptive radiation of ladybird beetles.</title>
        <authorList>
            <person name="Li H.S."/>
            <person name="Tang X.F."/>
            <person name="Huang Y.H."/>
            <person name="Xu Z.Y."/>
            <person name="Chen M.L."/>
            <person name="Du X.Y."/>
            <person name="Qiu B.Y."/>
            <person name="Chen P.T."/>
            <person name="Zhang W."/>
            <person name="Slipinski A."/>
            <person name="Escalona H.E."/>
            <person name="Waterhouse R.M."/>
            <person name="Zwick A."/>
            <person name="Pang H."/>
        </authorList>
    </citation>
    <scope>NUCLEOTIDE SEQUENCE [LARGE SCALE GENOMIC DNA]</scope>
    <source>
        <strain evidence="10">SYSU2018</strain>
    </source>
</reference>
<comment type="caution">
    <text evidence="10">The sequence shown here is derived from an EMBL/GenBank/DDBJ whole genome shotgun (WGS) entry which is preliminary data.</text>
</comment>
<comment type="pathway">
    <text evidence="1">Sulfur metabolism; glutathione biosynthesis; glutathione from L-cysteine and L-glutamate: step 1/2.</text>
</comment>
<gene>
    <name evidence="10" type="ORF">HHI36_002627</name>
</gene>
<evidence type="ECO:0000256" key="4">
    <source>
        <dbReference type="ARBA" id="ARBA00022684"/>
    </source>
</evidence>
<evidence type="ECO:0000256" key="7">
    <source>
        <dbReference type="ARBA" id="ARBA00031732"/>
    </source>
</evidence>
<evidence type="ECO:0000256" key="6">
    <source>
        <dbReference type="ARBA" id="ARBA00031154"/>
    </source>
</evidence>
<name>A0ABD2PBM0_9CUCU</name>
<evidence type="ECO:0000259" key="9">
    <source>
        <dbReference type="Pfam" id="PF00248"/>
    </source>
</evidence>
<evidence type="ECO:0000313" key="10">
    <source>
        <dbReference type="EMBL" id="KAL3288176.1"/>
    </source>
</evidence>
<dbReference type="PANTHER" id="PTHR13295">
    <property type="entry name" value="GLUTAMATE CYSTEINE LIGASE REGULATORY SUBUNIT"/>
    <property type="match status" value="1"/>
</dbReference>
<comment type="subunit">
    <text evidence="3">Heterodimer of a catalytic heavy chain and a regulatory light chain.</text>
</comment>
<sequence>MCQSRPNDDSVTKISEHDSSDLKFGFKIFLTNEDPVLLIDSIEKTLITLNVASVSNVIIAFGEKKNDVSEIKSVWTALEDYVLQNKISKIGIADLEEEPFRALYDWATVKPSIIQINLSTCCVVSPTLQAFCKDNEIQLLTHSDPTDILPKSSLDIVLGKEFLLKWVVRFLVHIKCRGVLTTKGYLLSLGK</sequence>
<dbReference type="SUPFAM" id="SSF51430">
    <property type="entry name" value="NAD(P)-linked oxidoreductase"/>
    <property type="match status" value="1"/>
</dbReference>